<protein>
    <recommendedName>
        <fullName evidence="4">Type 1 encapsulin shell protein</fullName>
    </recommendedName>
</protein>
<dbReference type="InterPro" id="IPR007544">
    <property type="entry name" value="ENCAP"/>
</dbReference>
<name>A0A1H3TQR4_9MICO</name>
<keyword evidence="3" id="KW-1284">Encapsulin nanocompartment</keyword>
<dbReference type="GO" id="GO:0140737">
    <property type="term" value="C:encapsulin nanocompartment"/>
    <property type="evidence" value="ECO:0007669"/>
    <property type="project" value="UniProtKB-SubCell"/>
</dbReference>
<dbReference type="PANTHER" id="PTHR37165">
    <property type="entry name" value="PEPTIDASE U56 FAMILY"/>
    <property type="match status" value="1"/>
</dbReference>
<dbReference type="STRING" id="381665.SAMN05216554_4412"/>
<dbReference type="Proteomes" id="UP000198891">
    <property type="component" value="Unassembled WGS sequence"/>
</dbReference>
<keyword evidence="6" id="KW-1185">Reference proteome</keyword>
<dbReference type="AlphaFoldDB" id="A0A1H3TQR4"/>
<dbReference type="NCBIfam" id="NF041155">
    <property type="entry name" value="encap_f1"/>
    <property type="match status" value="1"/>
</dbReference>
<evidence type="ECO:0000256" key="1">
    <source>
        <dbReference type="ARBA" id="ARBA00033738"/>
    </source>
</evidence>
<dbReference type="RefSeq" id="WP_092557895.1">
    <property type="nucleotide sequence ID" value="NZ_FNPZ01000007.1"/>
</dbReference>
<dbReference type="PANTHER" id="PTHR37165:SF1">
    <property type="entry name" value="TYPE 1 ENCAPSULIN SHELL PROTEIN"/>
    <property type="match status" value="1"/>
</dbReference>
<comment type="similarity">
    <text evidence="2">Belongs to the encapsulin family. Family 1 subfamily.</text>
</comment>
<sequence>MNHLFRELAPVTTDTWTMLDDEARTRLVPMLGARKLVDFTGPLGWEHSATSLGRVGGVVSTPAEAVIARTRAVLPLVEVRAEFSLARSELDAAARGAIDVDLSPLDEAAARLATTENSAVFNGWDAVGFSGIIPATPNAATPRDSDVHRFAQQVAAATEQLKRAGIEGPYGVALDSDTWINTVGGNDAGGSPLLTHLRKILDGPVEWVPGIEGAVVVSLRGGDFVLECGQDISLGYASHSSESVTLYLEETLSFRVATPEAAAVIR</sequence>
<evidence type="ECO:0000256" key="2">
    <source>
        <dbReference type="ARBA" id="ARBA00033743"/>
    </source>
</evidence>
<organism evidence="5 6">
    <name type="scientific">Herbiconiux ginsengi</name>
    <dbReference type="NCBI Taxonomy" id="381665"/>
    <lineage>
        <taxon>Bacteria</taxon>
        <taxon>Bacillati</taxon>
        <taxon>Actinomycetota</taxon>
        <taxon>Actinomycetes</taxon>
        <taxon>Micrococcales</taxon>
        <taxon>Microbacteriaceae</taxon>
        <taxon>Herbiconiux</taxon>
    </lineage>
</organism>
<dbReference type="Gene3D" id="3.30.2320.10">
    <property type="entry name" value="hypothetical protein PF0899 domain"/>
    <property type="match status" value="1"/>
</dbReference>
<evidence type="ECO:0000313" key="5">
    <source>
        <dbReference type="EMBL" id="SDZ52574.1"/>
    </source>
</evidence>
<dbReference type="OrthoDB" id="2922at2"/>
<dbReference type="EMBL" id="FNPZ01000007">
    <property type="protein sequence ID" value="SDZ52574.1"/>
    <property type="molecule type" value="Genomic_DNA"/>
</dbReference>
<accession>A0A1H3TQR4</accession>
<evidence type="ECO:0000256" key="3">
    <source>
        <dbReference type="ARBA" id="ARBA00033787"/>
    </source>
</evidence>
<reference evidence="5 6" key="1">
    <citation type="submission" date="2016-10" db="EMBL/GenBank/DDBJ databases">
        <authorList>
            <person name="de Groot N.N."/>
        </authorList>
    </citation>
    <scope>NUCLEOTIDE SEQUENCE [LARGE SCALE GENOMIC DNA]</scope>
    <source>
        <strain evidence="5 6">CGMCC 4.3491</strain>
    </source>
</reference>
<dbReference type="PIRSF" id="PIRSF019254">
    <property type="entry name" value="CFP29"/>
    <property type="match status" value="1"/>
</dbReference>
<evidence type="ECO:0000313" key="6">
    <source>
        <dbReference type="Proteomes" id="UP000198891"/>
    </source>
</evidence>
<dbReference type="Gene3D" id="3.30.2400.30">
    <property type="match status" value="1"/>
</dbReference>
<evidence type="ECO:0000256" key="4">
    <source>
        <dbReference type="ARBA" id="ARBA00050023"/>
    </source>
</evidence>
<comment type="subcellular location">
    <subcellularLocation>
        <location evidence="1">Encapsulin nanocompartment</location>
    </subcellularLocation>
</comment>
<gene>
    <name evidence="5" type="ORF">SAMN05216554_4412</name>
</gene>
<dbReference type="Pfam" id="PF04454">
    <property type="entry name" value="Linocin_M18"/>
    <property type="match status" value="1"/>
</dbReference>
<dbReference type="InterPro" id="IPR051429">
    <property type="entry name" value="Encapsulin_nc"/>
</dbReference>
<proteinExistence type="inferred from homology"/>